<dbReference type="AlphaFoldDB" id="A0A2D3WLL0"/>
<proteinExistence type="predicted"/>
<comment type="caution">
    <text evidence="1">The sequence shown here is derived from an EMBL/GenBank/DDBJ whole genome shotgun (WGS) entry which is preliminary data.</text>
</comment>
<name>A0A2D3WLL0_9BACT</name>
<organism evidence="1 2">
    <name type="scientific">Sulfuricurvum kujiense</name>
    <dbReference type="NCBI Taxonomy" id="148813"/>
    <lineage>
        <taxon>Bacteria</taxon>
        <taxon>Pseudomonadati</taxon>
        <taxon>Campylobacterota</taxon>
        <taxon>Epsilonproteobacteria</taxon>
        <taxon>Campylobacterales</taxon>
        <taxon>Sulfurimonadaceae</taxon>
        <taxon>Sulfuricurvum</taxon>
    </lineage>
</organism>
<dbReference type="Proteomes" id="UP000228859">
    <property type="component" value="Unassembled WGS sequence"/>
</dbReference>
<reference evidence="1 2" key="1">
    <citation type="journal article" date="2017" name="Front. Microbiol.">
        <title>Comparative Genomic Analysis of the Class Epsilonproteobacteria and Proposed Reclassification to Epsilonbacteraeota (phyl. nov.).</title>
        <authorList>
            <person name="Waite D.W."/>
            <person name="Vanwonterghem I."/>
            <person name="Rinke C."/>
            <person name="Parks D.H."/>
            <person name="Zhang Y."/>
            <person name="Takai K."/>
            <person name="Sievert S.M."/>
            <person name="Simon J."/>
            <person name="Campbell B.J."/>
            <person name="Hanson T.E."/>
            <person name="Woyke T."/>
            <person name="Klotz M.G."/>
            <person name="Hugenholtz P."/>
        </authorList>
    </citation>
    <scope>NUCLEOTIDE SEQUENCE [LARGE SCALE GENOMIC DNA]</scope>
    <source>
        <strain evidence="1">UBA12443</strain>
    </source>
</reference>
<evidence type="ECO:0008006" key="3">
    <source>
        <dbReference type="Google" id="ProtNLM"/>
    </source>
</evidence>
<gene>
    <name evidence="1" type="ORF">CFH83_02030</name>
</gene>
<sequence length="370" mass="41987">MKRNLGRLIVLMILSTISGWGATYQWEMLEAPQTLYVQQSGVVRYECTFSTSAADYTIDFKPSGTEEYRASILTQRDRIVEGKRVQTFDVLITPLKEGNIEIVLEALIRHTTFASIENASIGRDNVKKYDFDDETAYLPKVIISAKPNSAALSGEMALEVRIDKRSVIAHEPVHVSLFLRGRGNLDQYVPYELNISGVNIFAEEPMRDISPDTAGFSGEIRQEFALVSSKSFIIPSITIDVFDTSTQKIKRLQSDAAAIEVVQGYERSNLLDPPALRDWSGWMRYTLYTGLVMAGVALGEAVRRLWKLRPRRKVKRFWDEAKTSKELVMLLSLSGEKHYEEVIELLESGRVDLREAKKRLNILFHNDSVK</sequence>
<dbReference type="EMBL" id="DLUI01000033">
    <property type="protein sequence ID" value="DAB39196.1"/>
    <property type="molecule type" value="Genomic_DNA"/>
</dbReference>
<evidence type="ECO:0000313" key="1">
    <source>
        <dbReference type="EMBL" id="DAB39196.1"/>
    </source>
</evidence>
<protein>
    <recommendedName>
        <fullName evidence="3">BatD protein</fullName>
    </recommendedName>
</protein>
<evidence type="ECO:0000313" key="2">
    <source>
        <dbReference type="Proteomes" id="UP000228859"/>
    </source>
</evidence>
<dbReference type="RefSeq" id="WP_303662820.1">
    <property type="nucleotide sequence ID" value="NZ_DLUI01000033.1"/>
</dbReference>
<accession>A0A2D3WLL0</accession>